<organism evidence="2 3">
    <name type="scientific">Zymoseptoria tritici ST99CH_1A5</name>
    <dbReference type="NCBI Taxonomy" id="1276529"/>
    <lineage>
        <taxon>Eukaryota</taxon>
        <taxon>Fungi</taxon>
        <taxon>Dikarya</taxon>
        <taxon>Ascomycota</taxon>
        <taxon>Pezizomycotina</taxon>
        <taxon>Dothideomycetes</taxon>
        <taxon>Dothideomycetidae</taxon>
        <taxon>Mycosphaerellales</taxon>
        <taxon>Mycosphaerellaceae</taxon>
        <taxon>Zymoseptoria</taxon>
    </lineage>
</organism>
<gene>
    <name evidence="2" type="ORF">ZT1A5_G10921</name>
</gene>
<proteinExistence type="predicted"/>
<evidence type="ECO:0000256" key="1">
    <source>
        <dbReference type="SAM" id="MobiDB-lite"/>
    </source>
</evidence>
<feature type="compositionally biased region" description="Low complexity" evidence="1">
    <location>
        <begin position="111"/>
        <end position="130"/>
    </location>
</feature>
<dbReference type="InterPro" id="IPR024368">
    <property type="entry name" value="Ecl1/2/3"/>
</dbReference>
<accession>A0A1Y6LYP8</accession>
<dbReference type="AlphaFoldDB" id="A0A1Y6LYP8"/>
<dbReference type="Proteomes" id="UP000215453">
    <property type="component" value="Chromosome 12"/>
</dbReference>
<dbReference type="Pfam" id="PF12855">
    <property type="entry name" value="Ecl1"/>
    <property type="match status" value="1"/>
</dbReference>
<evidence type="ECO:0000313" key="2">
    <source>
        <dbReference type="EMBL" id="SMY29472.1"/>
    </source>
</evidence>
<evidence type="ECO:0000313" key="3">
    <source>
        <dbReference type="Proteomes" id="UP000215453"/>
    </source>
</evidence>
<feature type="region of interest" description="Disordered" evidence="1">
    <location>
        <begin position="31"/>
        <end position="135"/>
    </location>
</feature>
<reference evidence="2 3" key="1">
    <citation type="submission" date="2016-10" db="EMBL/GenBank/DDBJ databases">
        <authorList>
            <person name="Varghese N."/>
        </authorList>
    </citation>
    <scope>NUCLEOTIDE SEQUENCE [LARGE SCALE GENOMIC DNA]</scope>
</reference>
<sequence>MDCFQDFCLFCDRDSPDGPYCSQRCKLADLEKASSSNPGSPTSSRHDHRDTRYVLSPAYKFHSEQQQQQHQRTPGYDAPAANNSRRPRSSYFMWTASPTTQDRSLIEDRSLSPSSSRTSLSSTSSGSSTTDAFSAQAKQQLQEYFSSFDQARAAKRRSSTRST</sequence>
<feature type="compositionally biased region" description="Low complexity" evidence="1">
    <location>
        <begin position="34"/>
        <end position="43"/>
    </location>
</feature>
<protein>
    <submittedName>
        <fullName evidence="2">Uncharacterized protein</fullName>
    </submittedName>
</protein>
<name>A0A1Y6LYP8_ZYMTR</name>
<dbReference type="EMBL" id="LT882687">
    <property type="protein sequence ID" value="SMY29472.1"/>
    <property type="molecule type" value="Genomic_DNA"/>
</dbReference>